<organism evidence="2 3">
    <name type="scientific">Saitozyma podzolica</name>
    <dbReference type="NCBI Taxonomy" id="1890683"/>
    <lineage>
        <taxon>Eukaryota</taxon>
        <taxon>Fungi</taxon>
        <taxon>Dikarya</taxon>
        <taxon>Basidiomycota</taxon>
        <taxon>Agaricomycotina</taxon>
        <taxon>Tremellomycetes</taxon>
        <taxon>Tremellales</taxon>
        <taxon>Trimorphomycetaceae</taxon>
        <taxon>Saitozyma</taxon>
    </lineage>
</organism>
<comment type="caution">
    <text evidence="2">The sequence shown here is derived from an EMBL/GenBank/DDBJ whole genome shotgun (WGS) entry which is preliminary data.</text>
</comment>
<evidence type="ECO:0000313" key="2">
    <source>
        <dbReference type="EMBL" id="RSH82278.1"/>
    </source>
</evidence>
<evidence type="ECO:0000256" key="1">
    <source>
        <dbReference type="SAM" id="SignalP"/>
    </source>
</evidence>
<gene>
    <name evidence="2" type="ORF">EHS25_005988</name>
</gene>
<reference evidence="2 3" key="1">
    <citation type="submission" date="2018-11" db="EMBL/GenBank/DDBJ databases">
        <title>Genome sequence of Saitozyma podzolica DSM 27192.</title>
        <authorList>
            <person name="Aliyu H."/>
            <person name="Gorte O."/>
            <person name="Ochsenreither K."/>
        </authorList>
    </citation>
    <scope>NUCLEOTIDE SEQUENCE [LARGE SCALE GENOMIC DNA]</scope>
    <source>
        <strain evidence="2 3">DSM 27192</strain>
    </source>
</reference>
<evidence type="ECO:0000313" key="3">
    <source>
        <dbReference type="Proteomes" id="UP000279259"/>
    </source>
</evidence>
<accession>A0A427XTY5</accession>
<protein>
    <submittedName>
        <fullName evidence="2">Uncharacterized protein</fullName>
    </submittedName>
</protein>
<dbReference type="Proteomes" id="UP000279259">
    <property type="component" value="Unassembled WGS sequence"/>
</dbReference>
<dbReference type="EMBL" id="RSCD01000027">
    <property type="protein sequence ID" value="RSH82278.1"/>
    <property type="molecule type" value="Genomic_DNA"/>
</dbReference>
<dbReference type="OrthoDB" id="3218485at2759"/>
<dbReference type="AlphaFoldDB" id="A0A427XTY5"/>
<sequence>MRTTFFTLLTAVLAAVVTAERAPAPGTSFLRDDQNSQVHGNQVTRQELFARANHPDLFEKRQTTSSGSPFTCNAVVNQNTRRRDRIDVGNILTAEETAAFLLGRGSFTWDNGTTYTDPEFQSALASADANEGWYHRVHKVVRDTLGDTFLQISIPYYKKWKAALNEGDLVRLTSTTAFRALDIHEFERILLEREDFENIQYKGFKVDRRFFEVARSY</sequence>
<keyword evidence="1" id="KW-0732">Signal</keyword>
<name>A0A427XTY5_9TREE</name>
<proteinExistence type="predicted"/>
<feature type="signal peptide" evidence="1">
    <location>
        <begin position="1"/>
        <end position="19"/>
    </location>
</feature>
<feature type="chain" id="PRO_5019482849" evidence="1">
    <location>
        <begin position="20"/>
        <end position="217"/>
    </location>
</feature>
<keyword evidence="3" id="KW-1185">Reference proteome</keyword>